<evidence type="ECO:0000313" key="3">
    <source>
        <dbReference type="Proteomes" id="UP000799779"/>
    </source>
</evidence>
<keyword evidence="3" id="KW-1185">Reference proteome</keyword>
<dbReference type="Pfam" id="PF22893">
    <property type="entry name" value="ULD_2"/>
    <property type="match status" value="1"/>
</dbReference>
<feature type="non-terminal residue" evidence="2">
    <location>
        <position position="141"/>
    </location>
</feature>
<protein>
    <recommendedName>
        <fullName evidence="1">Ubiquitin-like domain-containing protein</fullName>
    </recommendedName>
</protein>
<accession>A0A6A5WYC8</accession>
<evidence type="ECO:0000259" key="1">
    <source>
        <dbReference type="Pfam" id="PF22893"/>
    </source>
</evidence>
<feature type="domain" description="Ubiquitin-like" evidence="1">
    <location>
        <begin position="70"/>
        <end position="141"/>
    </location>
</feature>
<gene>
    <name evidence="2" type="ORF">P154DRAFT_422819</name>
</gene>
<evidence type="ECO:0000313" key="2">
    <source>
        <dbReference type="EMBL" id="KAF2006148.1"/>
    </source>
</evidence>
<dbReference type="OrthoDB" id="3045089at2759"/>
<organism evidence="2 3">
    <name type="scientific">Amniculicola lignicola CBS 123094</name>
    <dbReference type="NCBI Taxonomy" id="1392246"/>
    <lineage>
        <taxon>Eukaryota</taxon>
        <taxon>Fungi</taxon>
        <taxon>Dikarya</taxon>
        <taxon>Ascomycota</taxon>
        <taxon>Pezizomycotina</taxon>
        <taxon>Dothideomycetes</taxon>
        <taxon>Pleosporomycetidae</taxon>
        <taxon>Pleosporales</taxon>
        <taxon>Amniculicolaceae</taxon>
        <taxon>Amniculicola</taxon>
    </lineage>
</organism>
<sequence>MKFKDHYYHNHGERRKECLELTEDLVQFRQEVVTYDPEGDEENVQRRNSLLDRLQRDLDFLAKTDEDARAEDIRFTDATGRRFDLSWDICKTWKGMGEMIKQAFLYGPEPFMPHVHAEHYDLVGPDGMVISAQDWETTIRP</sequence>
<dbReference type="InterPro" id="IPR054464">
    <property type="entry name" value="ULD_fung"/>
</dbReference>
<name>A0A6A5WYC8_9PLEO</name>
<dbReference type="EMBL" id="ML977560">
    <property type="protein sequence ID" value="KAF2006148.1"/>
    <property type="molecule type" value="Genomic_DNA"/>
</dbReference>
<proteinExistence type="predicted"/>
<reference evidence="2" key="1">
    <citation type="journal article" date="2020" name="Stud. Mycol.">
        <title>101 Dothideomycetes genomes: a test case for predicting lifestyles and emergence of pathogens.</title>
        <authorList>
            <person name="Haridas S."/>
            <person name="Albert R."/>
            <person name="Binder M."/>
            <person name="Bloem J."/>
            <person name="Labutti K."/>
            <person name="Salamov A."/>
            <person name="Andreopoulos B."/>
            <person name="Baker S."/>
            <person name="Barry K."/>
            <person name="Bills G."/>
            <person name="Bluhm B."/>
            <person name="Cannon C."/>
            <person name="Castanera R."/>
            <person name="Culley D."/>
            <person name="Daum C."/>
            <person name="Ezra D."/>
            <person name="Gonzalez J."/>
            <person name="Henrissat B."/>
            <person name="Kuo A."/>
            <person name="Liang C."/>
            <person name="Lipzen A."/>
            <person name="Lutzoni F."/>
            <person name="Magnuson J."/>
            <person name="Mondo S."/>
            <person name="Nolan M."/>
            <person name="Ohm R."/>
            <person name="Pangilinan J."/>
            <person name="Park H.-J."/>
            <person name="Ramirez L."/>
            <person name="Alfaro M."/>
            <person name="Sun H."/>
            <person name="Tritt A."/>
            <person name="Yoshinaga Y."/>
            <person name="Zwiers L.-H."/>
            <person name="Turgeon B."/>
            <person name="Goodwin S."/>
            <person name="Spatafora J."/>
            <person name="Crous P."/>
            <person name="Grigoriev I."/>
        </authorList>
    </citation>
    <scope>NUCLEOTIDE SEQUENCE</scope>
    <source>
        <strain evidence="2">CBS 123094</strain>
    </source>
</reference>
<dbReference type="Proteomes" id="UP000799779">
    <property type="component" value="Unassembled WGS sequence"/>
</dbReference>
<dbReference type="AlphaFoldDB" id="A0A6A5WYC8"/>